<accession>A0A1Y2ARC0</accession>
<sequence length="107" mass="12548">MCANGLESYIDTEKIELITKDHPEYTEKAHKISGTMNLYYPESVSSSNIKNDNKAKLIISRNLSKENKRTINLEQELATSYMEHAREKLHEGNRRMENKKLNWRTYA</sequence>
<protein>
    <submittedName>
        <fullName evidence="1">Uncharacterized protein</fullName>
    </submittedName>
</protein>
<reference evidence="1 2" key="1">
    <citation type="submission" date="2016-08" db="EMBL/GenBank/DDBJ databases">
        <title>A Parts List for Fungal Cellulosomes Revealed by Comparative Genomics.</title>
        <authorList>
            <consortium name="DOE Joint Genome Institute"/>
            <person name="Haitjema C.H."/>
            <person name="Gilmore S.P."/>
            <person name="Henske J.K."/>
            <person name="Solomon K.V."/>
            <person name="De Groot R."/>
            <person name="Kuo A."/>
            <person name="Mondo S.J."/>
            <person name="Salamov A.A."/>
            <person name="Labutti K."/>
            <person name="Zhao Z."/>
            <person name="Chiniquy J."/>
            <person name="Barry K."/>
            <person name="Brewer H.M."/>
            <person name="Purvine S.O."/>
            <person name="Wright A.T."/>
            <person name="Boxma B."/>
            <person name="Van Alen T."/>
            <person name="Hackstein J.H."/>
            <person name="Baker S.E."/>
            <person name="Grigoriev I.V."/>
            <person name="O'Malley M.A."/>
        </authorList>
    </citation>
    <scope>NUCLEOTIDE SEQUENCE [LARGE SCALE GENOMIC DNA]</scope>
    <source>
        <strain evidence="1 2">G1</strain>
    </source>
</reference>
<evidence type="ECO:0000313" key="2">
    <source>
        <dbReference type="Proteomes" id="UP000193920"/>
    </source>
</evidence>
<name>A0A1Y2ARC0_9FUNG</name>
<evidence type="ECO:0000313" key="1">
    <source>
        <dbReference type="EMBL" id="ORY24505.1"/>
    </source>
</evidence>
<dbReference type="EMBL" id="MCOG01000221">
    <property type="protein sequence ID" value="ORY24505.1"/>
    <property type="molecule type" value="Genomic_DNA"/>
</dbReference>
<proteinExistence type="predicted"/>
<keyword evidence="2" id="KW-1185">Reference proteome</keyword>
<comment type="caution">
    <text evidence="1">The sequence shown here is derived from an EMBL/GenBank/DDBJ whole genome shotgun (WGS) entry which is preliminary data.</text>
</comment>
<dbReference type="Proteomes" id="UP000193920">
    <property type="component" value="Unassembled WGS sequence"/>
</dbReference>
<dbReference type="AlphaFoldDB" id="A0A1Y2ARC0"/>
<gene>
    <name evidence="1" type="ORF">LY90DRAFT_514546</name>
</gene>
<organism evidence="1 2">
    <name type="scientific">Neocallimastix californiae</name>
    <dbReference type="NCBI Taxonomy" id="1754190"/>
    <lineage>
        <taxon>Eukaryota</taxon>
        <taxon>Fungi</taxon>
        <taxon>Fungi incertae sedis</taxon>
        <taxon>Chytridiomycota</taxon>
        <taxon>Chytridiomycota incertae sedis</taxon>
        <taxon>Neocallimastigomycetes</taxon>
        <taxon>Neocallimastigales</taxon>
        <taxon>Neocallimastigaceae</taxon>
        <taxon>Neocallimastix</taxon>
    </lineage>
</organism>